<dbReference type="AlphaFoldDB" id="T0Z505"/>
<comment type="caution">
    <text evidence="1">The sequence shown here is derived from an EMBL/GenBank/DDBJ whole genome shotgun (WGS) entry which is preliminary data.</text>
</comment>
<name>T0Z505_9ZZZZ</name>
<dbReference type="EMBL" id="AUZY01010279">
    <property type="protein sequence ID" value="EQD39262.1"/>
    <property type="molecule type" value="Genomic_DNA"/>
</dbReference>
<organism evidence="1">
    <name type="scientific">mine drainage metagenome</name>
    <dbReference type="NCBI Taxonomy" id="410659"/>
    <lineage>
        <taxon>unclassified sequences</taxon>
        <taxon>metagenomes</taxon>
        <taxon>ecological metagenomes</taxon>
    </lineage>
</organism>
<gene>
    <name evidence="1" type="ORF">B1B_15448</name>
</gene>
<reference evidence="1" key="1">
    <citation type="submission" date="2013-08" db="EMBL/GenBank/DDBJ databases">
        <authorList>
            <person name="Mendez C."/>
            <person name="Richter M."/>
            <person name="Ferrer M."/>
            <person name="Sanchez J."/>
        </authorList>
    </citation>
    <scope>NUCLEOTIDE SEQUENCE</scope>
</reference>
<reference evidence="1" key="2">
    <citation type="journal article" date="2014" name="ISME J.">
        <title>Microbial stratification in low pH oxic and suboxic macroscopic growths along an acid mine drainage.</title>
        <authorList>
            <person name="Mendez-Garcia C."/>
            <person name="Mesa V."/>
            <person name="Sprenger R.R."/>
            <person name="Richter M."/>
            <person name="Diez M.S."/>
            <person name="Solano J."/>
            <person name="Bargiela R."/>
            <person name="Golyshina O.V."/>
            <person name="Manteca A."/>
            <person name="Ramos J.L."/>
            <person name="Gallego J.R."/>
            <person name="Llorente I."/>
            <person name="Martins Dos Santos V.A."/>
            <person name="Jensen O.N."/>
            <person name="Pelaez A.I."/>
            <person name="Sanchez J."/>
            <person name="Ferrer M."/>
        </authorList>
    </citation>
    <scope>NUCLEOTIDE SEQUENCE</scope>
</reference>
<proteinExistence type="predicted"/>
<protein>
    <submittedName>
        <fullName evidence="1">Phage integrase family protein</fullName>
    </submittedName>
</protein>
<evidence type="ECO:0000313" key="1">
    <source>
        <dbReference type="EMBL" id="EQD39262.1"/>
    </source>
</evidence>
<sequence length="179" mass="19792">MGLAGVADAVALLESLRTKDSVKGRAVRTHDPKMGPFTSIEFDGLIATLNQRVADGSMDESYAVLAYLLIGLGIRPAQCALLKVRDIRCEWYDGRRRYVLRVPQVKQGHRDARAEFRERVLPESLGKLVQDHGERLRDDFIKVLDDPSSAPLLPARVPGAALARGYEYHSVAPDLTQGL</sequence>
<accession>T0Z505</accession>
<feature type="non-terminal residue" evidence="1">
    <location>
        <position position="179"/>
    </location>
</feature>